<organism evidence="2 3">
    <name type="scientific">Vibrio aquimaris</name>
    <dbReference type="NCBI Taxonomy" id="2587862"/>
    <lineage>
        <taxon>Bacteria</taxon>
        <taxon>Pseudomonadati</taxon>
        <taxon>Pseudomonadota</taxon>
        <taxon>Gammaproteobacteria</taxon>
        <taxon>Vibrionales</taxon>
        <taxon>Vibrionaceae</taxon>
        <taxon>Vibrio</taxon>
    </lineage>
</organism>
<proteinExistence type="predicted"/>
<evidence type="ECO:0000313" key="2">
    <source>
        <dbReference type="EMBL" id="QFT26213.1"/>
    </source>
</evidence>
<dbReference type="RefSeq" id="WP_152430391.1">
    <property type="nucleotide sequence ID" value="NZ_CBCSDK010000002.1"/>
</dbReference>
<dbReference type="Pfam" id="PF10881">
    <property type="entry name" value="DUF2726"/>
    <property type="match status" value="1"/>
</dbReference>
<feature type="domain" description="DUF2726" evidence="1">
    <location>
        <begin position="46"/>
        <end position="163"/>
    </location>
</feature>
<sequence length="179" mass="20551">MLLLILIVFVAAVILVISLVTRTKQIPIDDFQSSLPMTYQYDSRTSIANPEELEFYRALSIVVKGRDVIFTKVSAGDLMLPRKGLYSSGDRQRAYNKLSRKYVDFVLCDPITLEIRTLIQLDNDKKKTSNETKNYVEKAAKTAGLTTKRFCIEKSYDYDEIEKVLYGEHAMLNKMFATR</sequence>
<accession>A0A5P9CJY5</accession>
<gene>
    <name evidence="2" type="ORF">FIV01_07215</name>
</gene>
<dbReference type="PIRSF" id="PIRSF028063">
    <property type="entry name" value="UCP028063"/>
    <property type="match status" value="1"/>
</dbReference>
<name>A0A5P9CJY5_9VIBR</name>
<reference evidence="2 3" key="1">
    <citation type="submission" date="2019-10" db="EMBL/GenBank/DDBJ databases">
        <title>Complete genome sequence of Vibrio sp. strain THAF100, isolated from non-filtered water from the water column of tank 6 of a marine aquarium containing stony-coral fragments. Water maintained at 26 degree C.</title>
        <authorList>
            <person name="Ruckert C."/>
            <person name="Franco A."/>
            <person name="Kalinowski J."/>
            <person name="Glaeser S."/>
        </authorList>
    </citation>
    <scope>NUCLEOTIDE SEQUENCE [LARGE SCALE GENOMIC DNA]</scope>
    <source>
        <strain evidence="2 3">THAF100</strain>
    </source>
</reference>
<dbReference type="Proteomes" id="UP000326936">
    <property type="component" value="Chromosome"/>
</dbReference>
<dbReference type="InterPro" id="IPR014538">
    <property type="entry name" value="UCP028063_topo_Znf"/>
</dbReference>
<dbReference type="AlphaFoldDB" id="A0A5P9CJY5"/>
<dbReference type="InterPro" id="IPR024402">
    <property type="entry name" value="DUF2726"/>
</dbReference>
<keyword evidence="3" id="KW-1185">Reference proteome</keyword>
<protein>
    <recommendedName>
        <fullName evidence="1">DUF2726 domain-containing protein</fullName>
    </recommendedName>
</protein>
<evidence type="ECO:0000259" key="1">
    <source>
        <dbReference type="Pfam" id="PF10881"/>
    </source>
</evidence>
<evidence type="ECO:0000313" key="3">
    <source>
        <dbReference type="Proteomes" id="UP000326936"/>
    </source>
</evidence>
<dbReference type="OrthoDB" id="5782056at2"/>
<dbReference type="EMBL" id="CP045350">
    <property type="protein sequence ID" value="QFT26213.1"/>
    <property type="molecule type" value="Genomic_DNA"/>
</dbReference>
<dbReference type="KEGG" id="vaq:FIV01_07215"/>